<evidence type="ECO:0000256" key="11">
    <source>
        <dbReference type="ARBA" id="ARBA00031350"/>
    </source>
</evidence>
<dbReference type="GO" id="GO:0005737">
    <property type="term" value="C:cytoplasm"/>
    <property type="evidence" value="ECO:0007669"/>
    <property type="project" value="UniProtKB-SubCell"/>
</dbReference>
<dbReference type="Gene3D" id="3.40.50.150">
    <property type="entry name" value="Vaccinia Virus protein VP39"/>
    <property type="match status" value="1"/>
</dbReference>
<comment type="similarity">
    <text evidence="2">Belongs to the methyltransferase superfamily. L-isoaspartyl/D-aspartyl protein methyltransferase family.</text>
</comment>
<dbReference type="PANTHER" id="PTHR11579:SF0">
    <property type="entry name" value="PROTEIN-L-ISOASPARTATE(D-ASPARTATE) O-METHYLTRANSFERASE"/>
    <property type="match status" value="1"/>
</dbReference>
<evidence type="ECO:0000256" key="5">
    <source>
        <dbReference type="ARBA" id="ARBA00022490"/>
    </source>
</evidence>
<evidence type="ECO:0000256" key="6">
    <source>
        <dbReference type="ARBA" id="ARBA00022603"/>
    </source>
</evidence>
<dbReference type="SUPFAM" id="SSF53335">
    <property type="entry name" value="S-adenosyl-L-methionine-dependent methyltransferases"/>
    <property type="match status" value="1"/>
</dbReference>
<name>A0A226X0B5_CABSO</name>
<accession>A0A226X0B5</accession>
<protein>
    <recommendedName>
        <fullName evidence="4">Protein-L-isoaspartate O-methyltransferase</fullName>
        <ecNumber evidence="3">2.1.1.77</ecNumber>
    </recommendedName>
    <alternativeName>
        <fullName evidence="11">L-isoaspartyl protein carboxyl methyltransferase</fullName>
    </alternativeName>
    <alternativeName>
        <fullName evidence="9">Protein L-isoaspartyl methyltransferase</fullName>
    </alternativeName>
    <alternativeName>
        <fullName evidence="10">Protein-beta-aspartate methyltransferase</fullName>
    </alternativeName>
</protein>
<dbReference type="GO" id="GO:0004719">
    <property type="term" value="F:protein-L-isoaspartate (D-aspartate) O-methyltransferase activity"/>
    <property type="evidence" value="ECO:0007669"/>
    <property type="project" value="UniProtKB-EC"/>
</dbReference>
<dbReference type="EC" id="2.1.1.77" evidence="3"/>
<evidence type="ECO:0000256" key="4">
    <source>
        <dbReference type="ARBA" id="ARBA00013346"/>
    </source>
</evidence>
<dbReference type="AlphaFoldDB" id="A0A226X0B5"/>
<keyword evidence="6 12" id="KW-0489">Methyltransferase</keyword>
<dbReference type="EMBL" id="MTHB01000111">
    <property type="protein sequence ID" value="OXC76891.1"/>
    <property type="molecule type" value="Genomic_DNA"/>
</dbReference>
<dbReference type="InterPro" id="IPR000682">
    <property type="entry name" value="PCMT"/>
</dbReference>
<comment type="caution">
    <text evidence="12">The sequence shown here is derived from an EMBL/GenBank/DDBJ whole genome shotgun (WGS) entry which is preliminary data.</text>
</comment>
<keyword evidence="5" id="KW-0963">Cytoplasm</keyword>
<evidence type="ECO:0000256" key="7">
    <source>
        <dbReference type="ARBA" id="ARBA00022679"/>
    </source>
</evidence>
<evidence type="ECO:0000256" key="2">
    <source>
        <dbReference type="ARBA" id="ARBA00005369"/>
    </source>
</evidence>
<reference evidence="13" key="1">
    <citation type="submission" date="2017-01" db="EMBL/GenBank/DDBJ databases">
        <title>Genome Analysis of Deinococcus marmoris KOPRI26562.</title>
        <authorList>
            <person name="Kim J.H."/>
            <person name="Oh H.-M."/>
        </authorList>
    </citation>
    <scope>NUCLEOTIDE SEQUENCE [LARGE SCALE GENOMIC DNA]</scope>
    <source>
        <strain evidence="13">PAMC 26633</strain>
    </source>
</reference>
<keyword evidence="7 12" id="KW-0808">Transferase</keyword>
<dbReference type="OrthoDB" id="3450072at2"/>
<comment type="subcellular location">
    <subcellularLocation>
        <location evidence="1">Cytoplasm</location>
    </subcellularLocation>
</comment>
<evidence type="ECO:0000256" key="10">
    <source>
        <dbReference type="ARBA" id="ARBA00031323"/>
    </source>
</evidence>
<dbReference type="PANTHER" id="PTHR11579">
    <property type="entry name" value="PROTEIN-L-ISOASPARTATE O-METHYLTRANSFERASE"/>
    <property type="match status" value="1"/>
</dbReference>
<keyword evidence="8" id="KW-0949">S-adenosyl-L-methionine</keyword>
<evidence type="ECO:0000313" key="13">
    <source>
        <dbReference type="Proteomes" id="UP000214720"/>
    </source>
</evidence>
<evidence type="ECO:0000313" key="12">
    <source>
        <dbReference type="EMBL" id="OXC76891.1"/>
    </source>
</evidence>
<sequence length="262" mass="27994">MAAASKSADPRLERVFELVPREAFLPPGPWKIMVDNEYFETPSADPVCLYQNALVALDATKGINNGEPFLHAAWLGAAAPQRGNVVCHIGAGAGYYTAILSVLALPGGWVEAFEIDPGLAERARKNLQAFEGITVTQGDATKLPLPASDLIYVNAGVLAPPSGWLQALRPQGRLIFPWRPSGEVGLTLLITRTDAGFEAKPLMNSWFIPCVGGASTADGFVKAPDAHAAWSVRSAWLTSERVPDKTAVVAYQHVWFSSSALG</sequence>
<dbReference type="Proteomes" id="UP000214720">
    <property type="component" value="Unassembled WGS sequence"/>
</dbReference>
<dbReference type="GO" id="GO:0032259">
    <property type="term" value="P:methylation"/>
    <property type="evidence" value="ECO:0007669"/>
    <property type="project" value="UniProtKB-KW"/>
</dbReference>
<evidence type="ECO:0000256" key="3">
    <source>
        <dbReference type="ARBA" id="ARBA00011890"/>
    </source>
</evidence>
<evidence type="ECO:0000256" key="1">
    <source>
        <dbReference type="ARBA" id="ARBA00004496"/>
    </source>
</evidence>
<dbReference type="InterPro" id="IPR029063">
    <property type="entry name" value="SAM-dependent_MTases_sf"/>
</dbReference>
<proteinExistence type="inferred from homology"/>
<organism evidence="12 13">
    <name type="scientific">Caballeronia sordidicola</name>
    <name type="common">Burkholderia sordidicola</name>
    <dbReference type="NCBI Taxonomy" id="196367"/>
    <lineage>
        <taxon>Bacteria</taxon>
        <taxon>Pseudomonadati</taxon>
        <taxon>Pseudomonadota</taxon>
        <taxon>Betaproteobacteria</taxon>
        <taxon>Burkholderiales</taxon>
        <taxon>Burkholderiaceae</taxon>
        <taxon>Caballeronia</taxon>
    </lineage>
</organism>
<evidence type="ECO:0000256" key="9">
    <source>
        <dbReference type="ARBA" id="ARBA00030757"/>
    </source>
</evidence>
<evidence type="ECO:0000256" key="8">
    <source>
        <dbReference type="ARBA" id="ARBA00022691"/>
    </source>
</evidence>
<dbReference type="CDD" id="cd02440">
    <property type="entry name" value="AdoMet_MTases"/>
    <property type="match status" value="1"/>
</dbReference>
<dbReference type="eggNOG" id="COG2518">
    <property type="taxonomic scope" value="Bacteria"/>
</dbReference>
<dbReference type="Pfam" id="PF01135">
    <property type="entry name" value="PCMT"/>
    <property type="match status" value="1"/>
</dbReference>
<gene>
    <name evidence="12" type="ORF">BSU04_19920</name>
</gene>